<dbReference type="RefSeq" id="WP_152911701.1">
    <property type="nucleotide sequence ID" value="NZ_CP118494.1"/>
</dbReference>
<evidence type="ECO:0000256" key="1">
    <source>
        <dbReference type="SAM" id="MobiDB-lite"/>
    </source>
</evidence>
<keyword evidence="3" id="KW-1185">Reference proteome</keyword>
<feature type="compositionally biased region" description="Basic and acidic residues" evidence="1">
    <location>
        <begin position="1"/>
        <end position="10"/>
    </location>
</feature>
<name>A0A0L6CQW7_9RHOB</name>
<proteinExistence type="predicted"/>
<accession>A0A0L6CQW7</accession>
<sequence length="227" mass="24338">MARDKTDKTDLTPATPTAEAPSRAEIEAGLDRNVAGILTHSAGKKTVPGPHILWPLGPHIVSIGQAEILTLTEEKAAVLVNLAETNPHAFDAASYLAGMLFAIGHIPGAPDCPISLRSFGAQALTGEIQRPPQPGRPRAGDTALRLWKYSLCRYMAECTPLPLGRNREEKHDTTLGFSACDAVAESFTRCGHHETYGQLVSLCYDVGHADLRALAEAVGMLDFSEED</sequence>
<feature type="region of interest" description="Disordered" evidence="1">
    <location>
        <begin position="1"/>
        <end position="22"/>
    </location>
</feature>
<evidence type="ECO:0000313" key="2">
    <source>
        <dbReference type="EMBL" id="KNX40169.1"/>
    </source>
</evidence>
<dbReference type="Proteomes" id="UP000037046">
    <property type="component" value="Unassembled WGS sequence"/>
</dbReference>
<dbReference type="EMBL" id="LGVV01000065">
    <property type="protein sequence ID" value="KNX40169.1"/>
    <property type="molecule type" value="Genomic_DNA"/>
</dbReference>
<dbReference type="PATRIC" id="fig|74031.6.peg.3363"/>
<protein>
    <submittedName>
        <fullName evidence="2">Uncharacterized protein</fullName>
    </submittedName>
</protein>
<dbReference type="OrthoDB" id="7856964at2"/>
<organism evidence="2 3">
    <name type="scientific">Roseovarius tolerans</name>
    <dbReference type="NCBI Taxonomy" id="74031"/>
    <lineage>
        <taxon>Bacteria</taxon>
        <taxon>Pseudomonadati</taxon>
        <taxon>Pseudomonadota</taxon>
        <taxon>Alphaproteobacteria</taxon>
        <taxon>Rhodobacterales</taxon>
        <taxon>Roseobacteraceae</taxon>
        <taxon>Roseovarius</taxon>
    </lineage>
</organism>
<comment type="caution">
    <text evidence="2">The sequence shown here is derived from an EMBL/GenBank/DDBJ whole genome shotgun (WGS) entry which is preliminary data.</text>
</comment>
<reference evidence="3" key="1">
    <citation type="submission" date="2015-07" db="EMBL/GenBank/DDBJ databases">
        <title>Draft Genome Sequence of Roseovarius tolerans EL-164, a producer of N-Acylated Alanine Methyl Esters (NAMEs).</title>
        <authorList>
            <person name="Voget S."/>
            <person name="Bruns H."/>
            <person name="Wagner-Doebler I."/>
            <person name="Schulz S."/>
            <person name="Daniel R."/>
        </authorList>
    </citation>
    <scope>NUCLEOTIDE SEQUENCE [LARGE SCALE GENOMIC DNA]</scope>
    <source>
        <strain evidence="3">EL-164</strain>
    </source>
</reference>
<gene>
    <name evidence="2" type="ORF">ROTO_32930</name>
</gene>
<evidence type="ECO:0000313" key="3">
    <source>
        <dbReference type="Proteomes" id="UP000037046"/>
    </source>
</evidence>
<dbReference type="AlphaFoldDB" id="A0A0L6CQW7"/>